<name>A0ABS7JJ41_9SPHN</name>
<evidence type="ECO:0000256" key="1">
    <source>
        <dbReference type="SAM" id="MobiDB-lite"/>
    </source>
</evidence>
<dbReference type="EMBL" id="JAIGNQ010000003">
    <property type="protein sequence ID" value="MBX7489249.1"/>
    <property type="molecule type" value="Genomic_DNA"/>
</dbReference>
<feature type="region of interest" description="Disordered" evidence="1">
    <location>
        <begin position="93"/>
        <end position="113"/>
    </location>
</feature>
<dbReference type="RefSeq" id="WP_221598440.1">
    <property type="nucleotide sequence ID" value="NZ_JAIGNQ010000003.1"/>
</dbReference>
<keyword evidence="3" id="KW-1185">Reference proteome</keyword>
<comment type="caution">
    <text evidence="2">The sequence shown here is derived from an EMBL/GenBank/DDBJ whole genome shotgun (WGS) entry which is preliminary data.</text>
</comment>
<feature type="region of interest" description="Disordered" evidence="1">
    <location>
        <begin position="17"/>
        <end position="37"/>
    </location>
</feature>
<evidence type="ECO:0000313" key="3">
    <source>
        <dbReference type="Proteomes" id="UP000776651"/>
    </source>
</evidence>
<accession>A0ABS7JJ41</accession>
<dbReference type="Proteomes" id="UP000776651">
    <property type="component" value="Unassembled WGS sequence"/>
</dbReference>
<reference evidence="2 3" key="1">
    <citation type="submission" date="2021-08" db="EMBL/GenBank/DDBJ databases">
        <title>Comparative Genomics Analysis of the Genus Qipengyuania Reveals Extensive Genetic Diversity and Metabolic Versatility, Including the Description of Fifteen Novel Species.</title>
        <authorList>
            <person name="Liu Y."/>
        </authorList>
    </citation>
    <scope>NUCLEOTIDE SEQUENCE [LARGE SCALE GENOMIC DNA]</scope>
    <source>
        <strain evidence="2 3">GH25</strain>
    </source>
</reference>
<protein>
    <submittedName>
        <fullName evidence="2">Uncharacterized protein</fullName>
    </submittedName>
</protein>
<gene>
    <name evidence="2" type="ORF">K3177_12055</name>
</gene>
<proteinExistence type="predicted"/>
<sequence>MRVTFLLCAAGLSIAASPPEGEATHSAPRSAMPVLGTPDFERDACDDLITQARQDSVLPKLDRQPATADKPYFIAAVDKKIDGCSVMVMHNDKADFRPLPSSPDGPARLEPAR</sequence>
<evidence type="ECO:0000313" key="2">
    <source>
        <dbReference type="EMBL" id="MBX7489249.1"/>
    </source>
</evidence>
<organism evidence="2 3">
    <name type="scientific">Qipengyuania pacifica</name>
    <dbReference type="NCBI Taxonomy" id="2860199"/>
    <lineage>
        <taxon>Bacteria</taxon>
        <taxon>Pseudomonadati</taxon>
        <taxon>Pseudomonadota</taxon>
        <taxon>Alphaproteobacteria</taxon>
        <taxon>Sphingomonadales</taxon>
        <taxon>Erythrobacteraceae</taxon>
        <taxon>Qipengyuania</taxon>
    </lineage>
</organism>